<dbReference type="EMBL" id="JACEIK010005747">
    <property type="protein sequence ID" value="MCE0482141.1"/>
    <property type="molecule type" value="Genomic_DNA"/>
</dbReference>
<evidence type="ECO:0000313" key="1">
    <source>
        <dbReference type="EMBL" id="MCE0482141.1"/>
    </source>
</evidence>
<dbReference type="Proteomes" id="UP000823775">
    <property type="component" value="Unassembled WGS sequence"/>
</dbReference>
<accession>A0ABS8VMV4</accession>
<keyword evidence="2" id="KW-1185">Reference proteome</keyword>
<gene>
    <name evidence="1" type="ORF">HAX54_040579</name>
</gene>
<evidence type="ECO:0000313" key="2">
    <source>
        <dbReference type="Proteomes" id="UP000823775"/>
    </source>
</evidence>
<name>A0ABS8VMV4_DATST</name>
<comment type="caution">
    <text evidence="1">The sequence shown here is derived from an EMBL/GenBank/DDBJ whole genome shotgun (WGS) entry which is preliminary data.</text>
</comment>
<protein>
    <submittedName>
        <fullName evidence="1">Uncharacterized protein</fullName>
    </submittedName>
</protein>
<sequence>MRAVTASVERLESAETGRNCLKRLAASTEKEQIAKKGRKSSKLIGTAPDMNLVVGTGVYQVGMSRRTRTNILEAHVQVLSLLKKEYTPEDRQDLVKMVSMQDLEAKLDSLL</sequence>
<organism evidence="1 2">
    <name type="scientific">Datura stramonium</name>
    <name type="common">Jimsonweed</name>
    <name type="synonym">Common thornapple</name>
    <dbReference type="NCBI Taxonomy" id="4076"/>
    <lineage>
        <taxon>Eukaryota</taxon>
        <taxon>Viridiplantae</taxon>
        <taxon>Streptophyta</taxon>
        <taxon>Embryophyta</taxon>
        <taxon>Tracheophyta</taxon>
        <taxon>Spermatophyta</taxon>
        <taxon>Magnoliopsida</taxon>
        <taxon>eudicotyledons</taxon>
        <taxon>Gunneridae</taxon>
        <taxon>Pentapetalae</taxon>
        <taxon>asterids</taxon>
        <taxon>lamiids</taxon>
        <taxon>Solanales</taxon>
        <taxon>Solanaceae</taxon>
        <taxon>Solanoideae</taxon>
        <taxon>Datureae</taxon>
        <taxon>Datura</taxon>
    </lineage>
</organism>
<reference evidence="1 2" key="1">
    <citation type="journal article" date="2021" name="BMC Genomics">
        <title>Datura genome reveals duplications of psychoactive alkaloid biosynthetic genes and high mutation rate following tissue culture.</title>
        <authorList>
            <person name="Rajewski A."/>
            <person name="Carter-House D."/>
            <person name="Stajich J."/>
            <person name="Litt A."/>
        </authorList>
    </citation>
    <scope>NUCLEOTIDE SEQUENCE [LARGE SCALE GENOMIC DNA]</scope>
    <source>
        <strain evidence="1">AR-01</strain>
    </source>
</reference>
<proteinExistence type="predicted"/>